<evidence type="ECO:0000256" key="1">
    <source>
        <dbReference type="ARBA" id="ARBA00022741"/>
    </source>
</evidence>
<dbReference type="Gene3D" id="3.30.428.10">
    <property type="entry name" value="HIT-like"/>
    <property type="match status" value="1"/>
</dbReference>
<protein>
    <submittedName>
        <fullName evidence="6">HIT family hydrolase</fullName>
    </submittedName>
</protein>
<keyword evidence="6" id="KW-0378">Hydrolase</keyword>
<reference evidence="6 7" key="1">
    <citation type="submission" date="2018-06" db="EMBL/GenBank/DDBJ databases">
        <title>Whole genome sequencing of a novel hydrocarbon degrading bacterial strain, PW21 isolated from oil contaminated produced water sample.</title>
        <authorList>
            <person name="Nagkirti P."/>
            <person name="Shaikh A."/>
            <person name="Gowdaman V."/>
            <person name="Engineer A.E."/>
            <person name="Dagar S."/>
            <person name="Dhakephalkar P.K."/>
        </authorList>
    </citation>
    <scope>NUCLEOTIDE SEQUENCE [LARGE SCALE GENOMIC DNA]</scope>
    <source>
        <strain evidence="6 7">PW21</strain>
    </source>
</reference>
<sequence length="163" mass="17372">MVYIGGQDKPADATASSCPFCRAVAGDDEEHLVVARGRRCFVLLNLYPYNSGHLMVLPNRHVSDYVDLTPEETVELAGLTQTAVRVLRDVYGPAGFNLGMNQGEVAGAGIAAHLHQHVVPRWLGDANFLPVVGRTKALPELLADTRARLAAAWPGEAGDGEGA</sequence>
<dbReference type="PANTHER" id="PTHR42997:SF1">
    <property type="entry name" value="AP-4-A PHOSPHORYLASE"/>
    <property type="match status" value="1"/>
</dbReference>
<feature type="binding site" evidence="3">
    <location>
        <position position="117"/>
    </location>
    <ligand>
        <name>substrate</name>
    </ligand>
</feature>
<evidence type="ECO:0000259" key="5">
    <source>
        <dbReference type="PROSITE" id="PS51084"/>
    </source>
</evidence>
<gene>
    <name evidence="6" type="ORF">DNL40_07200</name>
</gene>
<evidence type="ECO:0000256" key="3">
    <source>
        <dbReference type="PIRSR" id="PIRSR639383-2"/>
    </source>
</evidence>
<dbReference type="GO" id="GO:0016787">
    <property type="term" value="F:hydrolase activity"/>
    <property type="evidence" value="ECO:0007669"/>
    <property type="project" value="UniProtKB-KW"/>
</dbReference>
<dbReference type="GO" id="GO:0000166">
    <property type="term" value="F:nucleotide binding"/>
    <property type="evidence" value="ECO:0007669"/>
    <property type="project" value="UniProtKB-KW"/>
</dbReference>
<evidence type="ECO:0000313" key="7">
    <source>
        <dbReference type="Proteomes" id="UP000248783"/>
    </source>
</evidence>
<name>A0A2W5Y6Q3_9MICO</name>
<dbReference type="PROSITE" id="PS51084">
    <property type="entry name" value="HIT_2"/>
    <property type="match status" value="1"/>
</dbReference>
<feature type="short sequence motif" description="Histidine triad motif" evidence="4">
    <location>
        <begin position="113"/>
        <end position="117"/>
    </location>
</feature>
<evidence type="ECO:0000256" key="4">
    <source>
        <dbReference type="PROSITE-ProRule" id="PRU00464"/>
    </source>
</evidence>
<evidence type="ECO:0000256" key="2">
    <source>
        <dbReference type="PIRSR" id="PIRSR639383-1"/>
    </source>
</evidence>
<comment type="caution">
    <text evidence="6">The sequence shown here is derived from an EMBL/GenBank/DDBJ whole genome shotgun (WGS) entry which is preliminary data.</text>
</comment>
<dbReference type="InterPro" id="IPR039383">
    <property type="entry name" value="FHIT"/>
</dbReference>
<dbReference type="SUPFAM" id="SSF54197">
    <property type="entry name" value="HIT-like"/>
    <property type="match status" value="1"/>
</dbReference>
<dbReference type="Proteomes" id="UP000248783">
    <property type="component" value="Unassembled WGS sequence"/>
</dbReference>
<dbReference type="Pfam" id="PF01230">
    <property type="entry name" value="HIT"/>
    <property type="match status" value="1"/>
</dbReference>
<dbReference type="PANTHER" id="PTHR42997">
    <property type="entry name" value="HIT FAMILY HYDROLASE"/>
    <property type="match status" value="1"/>
</dbReference>
<dbReference type="AlphaFoldDB" id="A0A2W5Y6Q3"/>
<dbReference type="InterPro" id="IPR036265">
    <property type="entry name" value="HIT-like_sf"/>
</dbReference>
<keyword evidence="1" id="KW-0547">Nucleotide-binding</keyword>
<feature type="active site" description="Tele-AMP-histidine intermediate" evidence="2">
    <location>
        <position position="115"/>
    </location>
</feature>
<dbReference type="InterPro" id="IPR052908">
    <property type="entry name" value="AP-4-A_phosphorylase"/>
</dbReference>
<proteinExistence type="predicted"/>
<keyword evidence="7" id="KW-1185">Reference proteome</keyword>
<feature type="binding site" evidence="3">
    <location>
        <position position="45"/>
    </location>
    <ligand>
        <name>substrate</name>
    </ligand>
</feature>
<accession>A0A2W5Y6Q3</accession>
<feature type="domain" description="HIT" evidence="5">
    <location>
        <begin position="19"/>
        <end position="128"/>
    </location>
</feature>
<evidence type="ECO:0000313" key="6">
    <source>
        <dbReference type="EMBL" id="PZR53924.1"/>
    </source>
</evidence>
<dbReference type="EMBL" id="QKWH01000003">
    <property type="protein sequence ID" value="PZR53924.1"/>
    <property type="molecule type" value="Genomic_DNA"/>
</dbReference>
<dbReference type="InterPro" id="IPR011146">
    <property type="entry name" value="HIT-like"/>
</dbReference>
<organism evidence="6 7">
    <name type="scientific">Xylanimonas oleitrophica</name>
    <dbReference type="NCBI Taxonomy" id="2607479"/>
    <lineage>
        <taxon>Bacteria</taxon>
        <taxon>Bacillati</taxon>
        <taxon>Actinomycetota</taxon>
        <taxon>Actinomycetes</taxon>
        <taxon>Micrococcales</taxon>
        <taxon>Promicromonosporaceae</taxon>
        <taxon>Xylanimonas</taxon>
    </lineage>
</organism>
<dbReference type="CDD" id="cd01275">
    <property type="entry name" value="FHIT"/>
    <property type="match status" value="1"/>
</dbReference>